<evidence type="ECO:0000313" key="7">
    <source>
        <dbReference type="EMBL" id="NYH84340.1"/>
    </source>
</evidence>
<dbReference type="OrthoDB" id="5177743at2"/>
<dbReference type="PANTHER" id="PTHR30055:SF234">
    <property type="entry name" value="HTH-TYPE TRANSCRIPTIONAL REGULATOR BETI"/>
    <property type="match status" value="1"/>
</dbReference>
<evidence type="ECO:0000256" key="3">
    <source>
        <dbReference type="ARBA" id="ARBA00023163"/>
    </source>
</evidence>
<dbReference type="InterPro" id="IPR009057">
    <property type="entry name" value="Homeodomain-like_sf"/>
</dbReference>
<dbReference type="GO" id="GO:0000976">
    <property type="term" value="F:transcription cis-regulatory region binding"/>
    <property type="evidence" value="ECO:0007669"/>
    <property type="project" value="TreeGrafter"/>
</dbReference>
<dbReference type="Proteomes" id="UP000199052">
    <property type="component" value="Unassembled WGS sequence"/>
</dbReference>
<dbReference type="Pfam" id="PF00440">
    <property type="entry name" value="TetR_N"/>
    <property type="match status" value="1"/>
</dbReference>
<dbReference type="PROSITE" id="PS50977">
    <property type="entry name" value="HTH_TETR_2"/>
    <property type="match status" value="1"/>
</dbReference>
<evidence type="ECO:0000256" key="1">
    <source>
        <dbReference type="ARBA" id="ARBA00023015"/>
    </source>
</evidence>
<dbReference type="Gene3D" id="1.10.357.10">
    <property type="entry name" value="Tetracycline Repressor, domain 2"/>
    <property type="match status" value="1"/>
</dbReference>
<organism evidence="8 9">
    <name type="scientific">Actinopolymorpha cephalotaxi</name>
    <dbReference type="NCBI Taxonomy" id="504797"/>
    <lineage>
        <taxon>Bacteria</taxon>
        <taxon>Bacillati</taxon>
        <taxon>Actinomycetota</taxon>
        <taxon>Actinomycetes</taxon>
        <taxon>Propionibacteriales</taxon>
        <taxon>Actinopolymorphaceae</taxon>
        <taxon>Actinopolymorpha</taxon>
    </lineage>
</organism>
<evidence type="ECO:0000313" key="9">
    <source>
        <dbReference type="Proteomes" id="UP000199052"/>
    </source>
</evidence>
<evidence type="ECO:0000313" key="10">
    <source>
        <dbReference type="Proteomes" id="UP000533017"/>
    </source>
</evidence>
<dbReference type="STRING" id="504797.SAMN05421678_101108"/>
<keyword evidence="2 4" id="KW-0238">DNA-binding</keyword>
<reference evidence="7 10" key="2">
    <citation type="submission" date="2020-07" db="EMBL/GenBank/DDBJ databases">
        <title>Sequencing the genomes of 1000 actinobacteria strains.</title>
        <authorList>
            <person name="Klenk H.-P."/>
        </authorList>
    </citation>
    <scope>NUCLEOTIDE SEQUENCE [LARGE SCALE GENOMIC DNA]</scope>
    <source>
        <strain evidence="7 10">DSM 45117</strain>
    </source>
</reference>
<evidence type="ECO:0000256" key="2">
    <source>
        <dbReference type="ARBA" id="ARBA00023125"/>
    </source>
</evidence>
<dbReference type="InterPro" id="IPR001647">
    <property type="entry name" value="HTH_TetR"/>
</dbReference>
<gene>
    <name evidence="7" type="ORF">FHR37_003191</name>
    <name evidence="8" type="ORF">SAMN05421678_101108</name>
</gene>
<dbReference type="EMBL" id="FOOI01000001">
    <property type="protein sequence ID" value="SFF63139.1"/>
    <property type="molecule type" value="Genomic_DNA"/>
</dbReference>
<dbReference type="SUPFAM" id="SSF46689">
    <property type="entry name" value="Homeodomain-like"/>
    <property type="match status" value="1"/>
</dbReference>
<feature type="compositionally biased region" description="Basic and acidic residues" evidence="5">
    <location>
        <begin position="1"/>
        <end position="14"/>
    </location>
</feature>
<reference evidence="8 9" key="1">
    <citation type="submission" date="2016-10" db="EMBL/GenBank/DDBJ databases">
        <authorList>
            <person name="de Groot N.N."/>
        </authorList>
    </citation>
    <scope>NUCLEOTIDE SEQUENCE [LARGE SCALE GENOMIC DNA]</scope>
    <source>
        <strain evidence="8 9">CPCC 202808</strain>
    </source>
</reference>
<dbReference type="InterPro" id="IPR050109">
    <property type="entry name" value="HTH-type_TetR-like_transc_reg"/>
</dbReference>
<evidence type="ECO:0000256" key="4">
    <source>
        <dbReference type="PROSITE-ProRule" id="PRU00335"/>
    </source>
</evidence>
<dbReference type="Proteomes" id="UP000533017">
    <property type="component" value="Unassembled WGS sequence"/>
</dbReference>
<dbReference type="EMBL" id="JACBZA010000001">
    <property type="protein sequence ID" value="NYH84340.1"/>
    <property type="molecule type" value="Genomic_DNA"/>
</dbReference>
<proteinExistence type="predicted"/>
<dbReference type="RefSeq" id="WP_092879753.1">
    <property type="nucleotide sequence ID" value="NZ_FOOI01000001.1"/>
</dbReference>
<evidence type="ECO:0000259" key="6">
    <source>
        <dbReference type="PROSITE" id="PS50977"/>
    </source>
</evidence>
<dbReference type="PANTHER" id="PTHR30055">
    <property type="entry name" value="HTH-TYPE TRANSCRIPTIONAL REGULATOR RUTR"/>
    <property type="match status" value="1"/>
</dbReference>
<dbReference type="AlphaFoldDB" id="A0A1I2KA05"/>
<accession>A0A1I2KA05</accession>
<feature type="region of interest" description="Disordered" evidence="5">
    <location>
        <begin position="1"/>
        <end position="22"/>
    </location>
</feature>
<keyword evidence="1" id="KW-0805">Transcription regulation</keyword>
<name>A0A1I2KA05_9ACTN</name>
<sequence>MPKDSQPDNRSERRSRGRPARPARERLLDEVVAHFARHGVGDFSLRGLAAELGTSHRMLIYHFGSKDGLLVEVVRRVEAEQRAAMAQLNLDSGHSAADLAREFHRHLSAAEHWPARLFFELTGQALVGNPHAVPLLEGIVDDWLPPLTELSRRTGRSEEEARAHARLALAVARGLLFDLLVTGDREAVDAAAEAFLVSYETVSPSGRSARSPG</sequence>
<keyword evidence="3" id="KW-0804">Transcription</keyword>
<protein>
    <submittedName>
        <fullName evidence="7">AcrR family transcriptional regulator</fullName>
    </submittedName>
    <submittedName>
        <fullName evidence="8">DNA-binding transcriptional regulator, AcrR family</fullName>
    </submittedName>
</protein>
<feature type="domain" description="HTH tetR-type" evidence="6">
    <location>
        <begin position="21"/>
        <end position="81"/>
    </location>
</feature>
<feature type="DNA-binding region" description="H-T-H motif" evidence="4">
    <location>
        <begin position="44"/>
        <end position="63"/>
    </location>
</feature>
<dbReference type="GO" id="GO:0003700">
    <property type="term" value="F:DNA-binding transcription factor activity"/>
    <property type="evidence" value="ECO:0007669"/>
    <property type="project" value="TreeGrafter"/>
</dbReference>
<evidence type="ECO:0000313" key="8">
    <source>
        <dbReference type="EMBL" id="SFF63139.1"/>
    </source>
</evidence>
<keyword evidence="10" id="KW-1185">Reference proteome</keyword>
<evidence type="ECO:0000256" key="5">
    <source>
        <dbReference type="SAM" id="MobiDB-lite"/>
    </source>
</evidence>